<dbReference type="Gene3D" id="3.30.160.60">
    <property type="entry name" value="Classic Zinc Finger"/>
    <property type="match status" value="2"/>
</dbReference>
<keyword evidence="8" id="KW-1185">Reference proteome</keyword>
<evidence type="ECO:0000256" key="2">
    <source>
        <dbReference type="ARBA" id="ARBA00022737"/>
    </source>
</evidence>
<dbReference type="GO" id="GO:0000981">
    <property type="term" value="F:DNA-binding transcription factor activity, RNA polymerase II-specific"/>
    <property type="evidence" value="ECO:0007669"/>
    <property type="project" value="TreeGrafter"/>
</dbReference>
<keyword evidence="4" id="KW-0862">Zinc</keyword>
<dbReference type="InterPro" id="IPR036236">
    <property type="entry name" value="Znf_C2H2_sf"/>
</dbReference>
<keyword evidence="1" id="KW-0479">Metal-binding</keyword>
<dbReference type="PANTHER" id="PTHR19818:SF69">
    <property type="entry name" value="ZINC FINGER PROTEIN ZIC 5"/>
    <property type="match status" value="1"/>
</dbReference>
<accession>A0A8C1I7E9</accession>
<dbReference type="SUPFAM" id="SSF57667">
    <property type="entry name" value="beta-beta-alpha zinc fingers"/>
    <property type="match status" value="1"/>
</dbReference>
<keyword evidence="3 5" id="KW-0863">Zinc-finger</keyword>
<organism evidence="7 8">
    <name type="scientific">Cyprinus carpio</name>
    <name type="common">Common carp</name>
    <dbReference type="NCBI Taxonomy" id="7962"/>
    <lineage>
        <taxon>Eukaryota</taxon>
        <taxon>Metazoa</taxon>
        <taxon>Chordata</taxon>
        <taxon>Craniata</taxon>
        <taxon>Vertebrata</taxon>
        <taxon>Euteleostomi</taxon>
        <taxon>Actinopterygii</taxon>
        <taxon>Neopterygii</taxon>
        <taxon>Teleostei</taxon>
        <taxon>Ostariophysi</taxon>
        <taxon>Cypriniformes</taxon>
        <taxon>Cyprinidae</taxon>
        <taxon>Cyprininae</taxon>
        <taxon>Cyprinus</taxon>
    </lineage>
</organism>
<evidence type="ECO:0000256" key="1">
    <source>
        <dbReference type="ARBA" id="ARBA00022723"/>
    </source>
</evidence>
<evidence type="ECO:0000313" key="8">
    <source>
        <dbReference type="Proteomes" id="UP000694427"/>
    </source>
</evidence>
<dbReference type="PROSITE" id="PS50157">
    <property type="entry name" value="ZINC_FINGER_C2H2_2"/>
    <property type="match status" value="2"/>
</dbReference>
<dbReference type="InterPro" id="IPR050329">
    <property type="entry name" value="GLI_C2H2-zinc-finger"/>
</dbReference>
<keyword evidence="2" id="KW-0677">Repeat</keyword>
<protein>
    <recommendedName>
        <fullName evidence="6">C2H2-type domain-containing protein</fullName>
    </recommendedName>
</protein>
<dbReference type="FunFam" id="3.30.160.60:FF:000110">
    <property type="entry name" value="Zinc finger protein-like"/>
    <property type="match status" value="1"/>
</dbReference>
<proteinExistence type="predicted"/>
<dbReference type="SMART" id="SM00355">
    <property type="entry name" value="ZnF_C2H2"/>
    <property type="match status" value="2"/>
</dbReference>
<dbReference type="GO" id="GO:0005634">
    <property type="term" value="C:nucleus"/>
    <property type="evidence" value="ECO:0007669"/>
    <property type="project" value="UniProtKB-ARBA"/>
</dbReference>
<dbReference type="PROSITE" id="PS00028">
    <property type="entry name" value="ZINC_FINGER_C2H2_1"/>
    <property type="match status" value="2"/>
</dbReference>
<feature type="domain" description="C2H2-type" evidence="6">
    <location>
        <begin position="67"/>
        <end position="94"/>
    </location>
</feature>
<dbReference type="GO" id="GO:0000978">
    <property type="term" value="F:RNA polymerase II cis-regulatory region sequence-specific DNA binding"/>
    <property type="evidence" value="ECO:0007669"/>
    <property type="project" value="TreeGrafter"/>
</dbReference>
<sequence>MKGHIQVTQLLLLFSLMLHEVIGFNFLFFFFSGEKPFRCPFEACERRFANSSDKQKHIRVHAPEKQYICMHCNKSYSHASSLRKHAKVHLSVMEPTQNYNYDSSYKDPSLFQIIF</sequence>
<evidence type="ECO:0000256" key="4">
    <source>
        <dbReference type="ARBA" id="ARBA00022833"/>
    </source>
</evidence>
<evidence type="ECO:0000313" key="7">
    <source>
        <dbReference type="Ensembl" id="ENSCCRP00010004626.1"/>
    </source>
</evidence>
<feature type="domain" description="C2H2-type" evidence="6">
    <location>
        <begin position="37"/>
        <end position="66"/>
    </location>
</feature>
<dbReference type="FunFam" id="3.30.160.60:FF:000359">
    <property type="entry name" value="GLIS family zinc finger 2"/>
    <property type="match status" value="1"/>
</dbReference>
<evidence type="ECO:0000256" key="3">
    <source>
        <dbReference type="ARBA" id="ARBA00022771"/>
    </source>
</evidence>
<name>A0A8C1I7E9_CYPCA</name>
<dbReference type="Pfam" id="PF00096">
    <property type="entry name" value="zf-C2H2"/>
    <property type="match status" value="1"/>
</dbReference>
<dbReference type="Proteomes" id="UP000694427">
    <property type="component" value="Unplaced"/>
</dbReference>
<dbReference type="InterPro" id="IPR013087">
    <property type="entry name" value="Znf_C2H2_type"/>
</dbReference>
<reference evidence="7" key="1">
    <citation type="submission" date="2025-08" db="UniProtKB">
        <authorList>
            <consortium name="Ensembl"/>
        </authorList>
    </citation>
    <scope>IDENTIFICATION</scope>
</reference>
<reference evidence="7" key="2">
    <citation type="submission" date="2025-09" db="UniProtKB">
        <authorList>
            <consortium name="Ensembl"/>
        </authorList>
    </citation>
    <scope>IDENTIFICATION</scope>
</reference>
<dbReference type="Ensembl" id="ENSCCRT00010004980.1">
    <property type="protein sequence ID" value="ENSCCRP00010004626.1"/>
    <property type="gene ID" value="ENSCCRG00010001879.1"/>
</dbReference>
<dbReference type="AlphaFoldDB" id="A0A8C1I7E9"/>
<evidence type="ECO:0000259" key="6">
    <source>
        <dbReference type="PROSITE" id="PS50157"/>
    </source>
</evidence>
<dbReference type="GO" id="GO:0045944">
    <property type="term" value="P:positive regulation of transcription by RNA polymerase II"/>
    <property type="evidence" value="ECO:0007669"/>
    <property type="project" value="UniProtKB-ARBA"/>
</dbReference>
<evidence type="ECO:0000256" key="5">
    <source>
        <dbReference type="PROSITE-ProRule" id="PRU00042"/>
    </source>
</evidence>
<dbReference type="GO" id="GO:0008270">
    <property type="term" value="F:zinc ion binding"/>
    <property type="evidence" value="ECO:0007669"/>
    <property type="project" value="UniProtKB-KW"/>
</dbReference>
<dbReference type="PANTHER" id="PTHR19818">
    <property type="entry name" value="ZINC FINGER PROTEIN ZIC AND GLI"/>
    <property type="match status" value="1"/>
</dbReference>